<name>A0AAE1DQW8_9GAST</name>
<feature type="region of interest" description="Disordered" evidence="1">
    <location>
        <begin position="1"/>
        <end position="42"/>
    </location>
</feature>
<sequence length="114" mass="13162">MGRFGEEFPPMASLTEGRGLPLQQTSNQDQAGQRARHSHVTSRDRRFCVPGRAVEVAASCGKEEIWVFLEESREKWYRLSNNFTRKRDLGWKLRLSGDKIKKKEEKHCCVVAIL</sequence>
<proteinExistence type="predicted"/>
<evidence type="ECO:0000256" key="1">
    <source>
        <dbReference type="SAM" id="MobiDB-lite"/>
    </source>
</evidence>
<comment type="caution">
    <text evidence="2">The sequence shown here is derived from an EMBL/GenBank/DDBJ whole genome shotgun (WGS) entry which is preliminary data.</text>
</comment>
<dbReference type="EMBL" id="JAWDGP010002956">
    <property type="protein sequence ID" value="KAK3778423.1"/>
    <property type="molecule type" value="Genomic_DNA"/>
</dbReference>
<reference evidence="2" key="1">
    <citation type="journal article" date="2023" name="G3 (Bethesda)">
        <title>A reference genome for the long-term kleptoplast-retaining sea slug Elysia crispata morphotype clarki.</title>
        <authorList>
            <person name="Eastman K.E."/>
            <person name="Pendleton A.L."/>
            <person name="Shaikh M.A."/>
            <person name="Suttiyut T."/>
            <person name="Ogas R."/>
            <person name="Tomko P."/>
            <person name="Gavelis G."/>
            <person name="Widhalm J.R."/>
            <person name="Wisecaver J.H."/>
        </authorList>
    </citation>
    <scope>NUCLEOTIDE SEQUENCE</scope>
    <source>
        <strain evidence="2">ECLA1</strain>
    </source>
</reference>
<feature type="compositionally biased region" description="Polar residues" evidence="1">
    <location>
        <begin position="22"/>
        <end position="31"/>
    </location>
</feature>
<accession>A0AAE1DQW8</accession>
<protein>
    <submittedName>
        <fullName evidence="2">Uncharacterized protein</fullName>
    </submittedName>
</protein>
<evidence type="ECO:0000313" key="3">
    <source>
        <dbReference type="Proteomes" id="UP001283361"/>
    </source>
</evidence>
<keyword evidence="3" id="KW-1185">Reference proteome</keyword>
<organism evidence="2 3">
    <name type="scientific">Elysia crispata</name>
    <name type="common">lettuce slug</name>
    <dbReference type="NCBI Taxonomy" id="231223"/>
    <lineage>
        <taxon>Eukaryota</taxon>
        <taxon>Metazoa</taxon>
        <taxon>Spiralia</taxon>
        <taxon>Lophotrochozoa</taxon>
        <taxon>Mollusca</taxon>
        <taxon>Gastropoda</taxon>
        <taxon>Heterobranchia</taxon>
        <taxon>Euthyneura</taxon>
        <taxon>Panpulmonata</taxon>
        <taxon>Sacoglossa</taxon>
        <taxon>Placobranchoidea</taxon>
        <taxon>Plakobranchidae</taxon>
        <taxon>Elysia</taxon>
    </lineage>
</organism>
<dbReference type="Proteomes" id="UP001283361">
    <property type="component" value="Unassembled WGS sequence"/>
</dbReference>
<dbReference type="AlphaFoldDB" id="A0AAE1DQW8"/>
<gene>
    <name evidence="2" type="ORF">RRG08_014050</name>
</gene>
<evidence type="ECO:0000313" key="2">
    <source>
        <dbReference type="EMBL" id="KAK3778423.1"/>
    </source>
</evidence>